<evidence type="ECO:0000256" key="4">
    <source>
        <dbReference type="ARBA" id="ARBA00022475"/>
    </source>
</evidence>
<dbReference type="InterPro" id="IPR038770">
    <property type="entry name" value="Na+/solute_symporter_sf"/>
</dbReference>
<dbReference type="RefSeq" id="WP_416205578.1">
    <property type="nucleotide sequence ID" value="NZ_JBBKTX010000007.1"/>
</dbReference>
<accession>A0ABW8NH59</accession>
<evidence type="ECO:0000256" key="6">
    <source>
        <dbReference type="ARBA" id="ARBA00022989"/>
    </source>
</evidence>
<keyword evidence="4" id="KW-1003">Cell membrane</keyword>
<keyword evidence="10" id="KW-1185">Reference proteome</keyword>
<organism evidence="9 10">
    <name type="scientific">Oceanobacter antarcticus</name>
    <dbReference type="NCBI Taxonomy" id="3133425"/>
    <lineage>
        <taxon>Bacteria</taxon>
        <taxon>Pseudomonadati</taxon>
        <taxon>Pseudomonadota</taxon>
        <taxon>Gammaproteobacteria</taxon>
        <taxon>Oceanospirillales</taxon>
        <taxon>Oceanospirillaceae</taxon>
        <taxon>Oceanobacter</taxon>
    </lineage>
</organism>
<evidence type="ECO:0000256" key="2">
    <source>
        <dbReference type="ARBA" id="ARBA00010145"/>
    </source>
</evidence>
<evidence type="ECO:0000256" key="3">
    <source>
        <dbReference type="ARBA" id="ARBA00022448"/>
    </source>
</evidence>
<feature type="transmembrane region" description="Helical" evidence="8">
    <location>
        <begin position="167"/>
        <end position="187"/>
    </location>
</feature>
<evidence type="ECO:0000313" key="10">
    <source>
        <dbReference type="Proteomes" id="UP001620597"/>
    </source>
</evidence>
<dbReference type="PANTHER" id="PTHR36838">
    <property type="entry name" value="AUXIN EFFLUX CARRIER FAMILY PROTEIN"/>
    <property type="match status" value="1"/>
</dbReference>
<proteinExistence type="inferred from homology"/>
<protein>
    <submittedName>
        <fullName evidence="9">AEC family transporter</fullName>
    </submittedName>
</protein>
<evidence type="ECO:0000256" key="7">
    <source>
        <dbReference type="ARBA" id="ARBA00023136"/>
    </source>
</evidence>
<evidence type="ECO:0000256" key="5">
    <source>
        <dbReference type="ARBA" id="ARBA00022692"/>
    </source>
</evidence>
<evidence type="ECO:0000256" key="8">
    <source>
        <dbReference type="SAM" id="Phobius"/>
    </source>
</evidence>
<evidence type="ECO:0000256" key="1">
    <source>
        <dbReference type="ARBA" id="ARBA00004651"/>
    </source>
</evidence>
<dbReference type="EMBL" id="JBBKTX010000007">
    <property type="protein sequence ID" value="MFK4752281.1"/>
    <property type="molecule type" value="Genomic_DNA"/>
</dbReference>
<evidence type="ECO:0000313" key="9">
    <source>
        <dbReference type="EMBL" id="MFK4752281.1"/>
    </source>
</evidence>
<dbReference type="InterPro" id="IPR004776">
    <property type="entry name" value="Mem_transp_PIN-like"/>
</dbReference>
<name>A0ABW8NH59_9GAMM</name>
<comment type="subcellular location">
    <subcellularLocation>
        <location evidence="1">Cell membrane</location>
        <topology evidence="1">Multi-pass membrane protein</topology>
    </subcellularLocation>
</comment>
<feature type="transmembrane region" description="Helical" evidence="8">
    <location>
        <begin position="256"/>
        <end position="277"/>
    </location>
</feature>
<feature type="transmembrane region" description="Helical" evidence="8">
    <location>
        <begin position="125"/>
        <end position="146"/>
    </location>
</feature>
<gene>
    <name evidence="9" type="ORF">WG929_07655</name>
</gene>
<dbReference type="Gene3D" id="1.20.1530.20">
    <property type="match status" value="1"/>
</dbReference>
<keyword evidence="7 8" id="KW-0472">Membrane</keyword>
<sequence>MSILIDTVFPVFLIILAGFLAGTFRICGSEAAKALNDFVFWFAMPCLLFKAMAVVDPQVLLNLDYLILIAISVVLTMVIGVVLAKYLLGKRLGSATMLGLNSAYGNTGYLGIPLAFASFGDAASVPVILFVVVGSLLTITMATIMIELDNKVAASPGRITLDIGKAVFKNPMLLSPLVGILYAMLPLELPSMVFNFCDILGAAAGPCALFSLGLFLVGKPLFGDLGAISMTAVLKLLGQPLLTWGLASYVFSLPPLWTSVAILMASTPTGAGSFVLAQKYNTFVQETSTTIIWTSMISLLTISWVLGSGL</sequence>
<dbReference type="PANTHER" id="PTHR36838:SF3">
    <property type="entry name" value="TRANSPORTER AUXIN EFFLUX CARRIER EC FAMILY"/>
    <property type="match status" value="1"/>
</dbReference>
<feature type="transmembrane region" description="Helical" evidence="8">
    <location>
        <begin position="225"/>
        <end position="250"/>
    </location>
</feature>
<comment type="caution">
    <text evidence="9">The sequence shown here is derived from an EMBL/GenBank/DDBJ whole genome shotgun (WGS) entry which is preliminary data.</text>
</comment>
<reference evidence="9 10" key="1">
    <citation type="submission" date="2024-03" db="EMBL/GenBank/DDBJ databases">
        <title>High-quality draft genome sequence of Oceanobacter sp. wDCs-4.</title>
        <authorList>
            <person name="Dong C."/>
        </authorList>
    </citation>
    <scope>NUCLEOTIDE SEQUENCE [LARGE SCALE GENOMIC DNA]</scope>
    <source>
        <strain evidence="10">wDCs-4</strain>
    </source>
</reference>
<feature type="transmembrane region" description="Helical" evidence="8">
    <location>
        <begin position="7"/>
        <end position="27"/>
    </location>
</feature>
<keyword evidence="3" id="KW-0813">Transport</keyword>
<dbReference type="Proteomes" id="UP001620597">
    <property type="component" value="Unassembled WGS sequence"/>
</dbReference>
<feature type="transmembrane region" description="Helical" evidence="8">
    <location>
        <begin position="100"/>
        <end position="119"/>
    </location>
</feature>
<feature type="transmembrane region" description="Helical" evidence="8">
    <location>
        <begin position="289"/>
        <end position="307"/>
    </location>
</feature>
<feature type="transmembrane region" description="Helical" evidence="8">
    <location>
        <begin position="65"/>
        <end position="88"/>
    </location>
</feature>
<keyword evidence="6 8" id="KW-1133">Transmembrane helix</keyword>
<keyword evidence="5 8" id="KW-0812">Transmembrane</keyword>
<feature type="transmembrane region" description="Helical" evidence="8">
    <location>
        <begin position="199"/>
        <end position="218"/>
    </location>
</feature>
<dbReference type="Pfam" id="PF03547">
    <property type="entry name" value="Mem_trans"/>
    <property type="match status" value="1"/>
</dbReference>
<feature type="transmembrane region" description="Helical" evidence="8">
    <location>
        <begin position="34"/>
        <end position="53"/>
    </location>
</feature>
<comment type="similarity">
    <text evidence="2">Belongs to the auxin efflux carrier (TC 2.A.69) family.</text>
</comment>